<feature type="compositionally biased region" description="Polar residues" evidence="1">
    <location>
        <begin position="22"/>
        <end position="36"/>
    </location>
</feature>
<evidence type="ECO:0000256" key="1">
    <source>
        <dbReference type="SAM" id="MobiDB-lite"/>
    </source>
</evidence>
<dbReference type="EMBL" id="CANHGI010000002">
    <property type="protein sequence ID" value="CAI5442627.1"/>
    <property type="molecule type" value="Genomic_DNA"/>
</dbReference>
<feature type="region of interest" description="Disordered" evidence="1">
    <location>
        <begin position="1"/>
        <end position="41"/>
    </location>
</feature>
<accession>A0A9P1MWU3</accession>
<protein>
    <submittedName>
        <fullName evidence="2">Uncharacterized protein</fullName>
    </submittedName>
</protein>
<keyword evidence="3" id="KW-1185">Reference proteome</keyword>
<dbReference type="OrthoDB" id="10067323at2759"/>
<organism evidence="2 3">
    <name type="scientific">Caenorhabditis angaria</name>
    <dbReference type="NCBI Taxonomy" id="860376"/>
    <lineage>
        <taxon>Eukaryota</taxon>
        <taxon>Metazoa</taxon>
        <taxon>Ecdysozoa</taxon>
        <taxon>Nematoda</taxon>
        <taxon>Chromadorea</taxon>
        <taxon>Rhabditida</taxon>
        <taxon>Rhabditina</taxon>
        <taxon>Rhabditomorpha</taxon>
        <taxon>Rhabditoidea</taxon>
        <taxon>Rhabditidae</taxon>
        <taxon>Peloderinae</taxon>
        <taxon>Caenorhabditis</taxon>
    </lineage>
</organism>
<dbReference type="AlphaFoldDB" id="A0A9P1MWU3"/>
<proteinExistence type="predicted"/>
<reference evidence="2" key="1">
    <citation type="submission" date="2022-11" db="EMBL/GenBank/DDBJ databases">
        <authorList>
            <person name="Kikuchi T."/>
        </authorList>
    </citation>
    <scope>NUCLEOTIDE SEQUENCE</scope>
    <source>
        <strain evidence="2">PS1010</strain>
    </source>
</reference>
<evidence type="ECO:0000313" key="2">
    <source>
        <dbReference type="EMBL" id="CAI5442627.1"/>
    </source>
</evidence>
<evidence type="ECO:0000313" key="3">
    <source>
        <dbReference type="Proteomes" id="UP001152747"/>
    </source>
</evidence>
<sequence length="109" mass="12109">MPPQHAYNPMGFQSHHPADNAVISSAPQINRSSVPGSHNKPVQAVMSAAPELRNLRKETVKLVPAQLMRKTEKAPNRPIAQTKRRPEAQQAKSTDEAYNDFMKELDGLI</sequence>
<name>A0A9P1MWU3_9PELO</name>
<comment type="caution">
    <text evidence="2">The sequence shown here is derived from an EMBL/GenBank/DDBJ whole genome shotgun (WGS) entry which is preliminary data.</text>
</comment>
<gene>
    <name evidence="2" type="ORF">CAMP_LOCUS5264</name>
</gene>
<dbReference type="Proteomes" id="UP001152747">
    <property type="component" value="Unassembled WGS sequence"/>
</dbReference>
<feature type="region of interest" description="Disordered" evidence="1">
    <location>
        <begin position="69"/>
        <end position="97"/>
    </location>
</feature>